<sequence length="238" mass="26494">MPIRAVIFDLGGVVVSSPLEAIREYEKTQGLPPNYLNVAIQARGSSGAFQRFERGELSLSEFIPAFSADLSCPENVDHYERFLAAKSLKPLSTSHVETLRNLHVDGNVMFQLIMKASDTINPLMEEAIRRLKGHYKVAALTNNFALPEESISPAQHNLNSLFDEVFESSKLGLRKPDLKIFLHVCKALGVLPEECVFLDDIAANLKSAKDLGMKTIRVYVGKVHEALRSLRAKLESSW</sequence>
<protein>
    <submittedName>
        <fullName evidence="2">Epoxide hydrolase</fullName>
    </submittedName>
</protein>
<reference evidence="2 3" key="1">
    <citation type="submission" date="2016-07" db="EMBL/GenBank/DDBJ databases">
        <title>Pervasive Adenine N6-methylation of Active Genes in Fungi.</title>
        <authorList>
            <consortium name="DOE Joint Genome Institute"/>
            <person name="Mondo S.J."/>
            <person name="Dannebaum R.O."/>
            <person name="Kuo R.C."/>
            <person name="Labutti K."/>
            <person name="Haridas S."/>
            <person name="Kuo A."/>
            <person name="Salamov A."/>
            <person name="Ahrendt S.R."/>
            <person name="Lipzen A."/>
            <person name="Sullivan W."/>
            <person name="Andreopoulos W.B."/>
            <person name="Clum A."/>
            <person name="Lindquist E."/>
            <person name="Daum C."/>
            <person name="Ramamoorthy G.K."/>
            <person name="Gryganskyi A."/>
            <person name="Culley D."/>
            <person name="Magnuson J.K."/>
            <person name="James T.Y."/>
            <person name="O'Malley M.A."/>
            <person name="Stajich J.E."/>
            <person name="Spatafora J.W."/>
            <person name="Visel A."/>
            <person name="Grigoriev I.V."/>
        </authorList>
    </citation>
    <scope>NUCLEOTIDE SEQUENCE [LARGE SCALE GENOMIC DNA]</scope>
    <source>
        <strain evidence="2 3">JEL800</strain>
    </source>
</reference>
<dbReference type="InterPro" id="IPR011945">
    <property type="entry name" value="HAD-SF_ppase_IA/epoxid_hydro_N"/>
</dbReference>
<dbReference type="NCBIfam" id="TIGR01509">
    <property type="entry name" value="HAD-SF-IA-v3"/>
    <property type="match status" value="1"/>
</dbReference>
<organism evidence="2 3">
    <name type="scientific">Rhizoclosmatium globosum</name>
    <dbReference type="NCBI Taxonomy" id="329046"/>
    <lineage>
        <taxon>Eukaryota</taxon>
        <taxon>Fungi</taxon>
        <taxon>Fungi incertae sedis</taxon>
        <taxon>Chytridiomycota</taxon>
        <taxon>Chytridiomycota incertae sedis</taxon>
        <taxon>Chytridiomycetes</taxon>
        <taxon>Chytridiales</taxon>
        <taxon>Chytriomycetaceae</taxon>
        <taxon>Rhizoclosmatium</taxon>
    </lineage>
</organism>
<dbReference type="InterPro" id="IPR052898">
    <property type="entry name" value="ACAD10-like"/>
</dbReference>
<dbReference type="SUPFAM" id="SSF56784">
    <property type="entry name" value="HAD-like"/>
    <property type="match status" value="1"/>
</dbReference>
<dbReference type="EMBL" id="MCGO01000022">
    <property type="protein sequence ID" value="ORY44364.1"/>
    <property type="molecule type" value="Genomic_DNA"/>
</dbReference>
<keyword evidence="2" id="KW-0378">Hydrolase</keyword>
<dbReference type="GO" id="GO:0016791">
    <property type="term" value="F:phosphatase activity"/>
    <property type="evidence" value="ECO:0007669"/>
    <property type="project" value="UniProtKB-ARBA"/>
</dbReference>
<dbReference type="AlphaFoldDB" id="A0A1Y2CBZ0"/>
<proteinExistence type="predicted"/>
<accession>A0A1Y2CBZ0</accession>
<name>A0A1Y2CBZ0_9FUNG</name>
<dbReference type="NCBIfam" id="TIGR02247">
    <property type="entry name" value="HAD-1A3-hyp"/>
    <property type="match status" value="1"/>
</dbReference>
<dbReference type="SFLD" id="SFLDG01129">
    <property type="entry name" value="C1.5:_HAD__Beta-PGM__Phosphata"/>
    <property type="match status" value="1"/>
</dbReference>
<dbReference type="PANTHER" id="PTHR47829:SF1">
    <property type="entry name" value="HAD FAMILY PHOSPHATASE"/>
    <property type="match status" value="1"/>
</dbReference>
<evidence type="ECO:0000313" key="3">
    <source>
        <dbReference type="Proteomes" id="UP000193642"/>
    </source>
</evidence>
<keyword evidence="3" id="KW-1185">Reference proteome</keyword>
<comment type="caution">
    <text evidence="2">The sequence shown here is derived from an EMBL/GenBank/DDBJ whole genome shotgun (WGS) entry which is preliminary data.</text>
</comment>
<evidence type="ECO:0000313" key="2">
    <source>
        <dbReference type="EMBL" id="ORY44364.1"/>
    </source>
</evidence>
<dbReference type="OrthoDB" id="1694274at2759"/>
<dbReference type="InterPro" id="IPR023214">
    <property type="entry name" value="HAD_sf"/>
</dbReference>
<dbReference type="InterPro" id="IPR023198">
    <property type="entry name" value="PGP-like_dom2"/>
</dbReference>
<dbReference type="Gene3D" id="3.40.50.1000">
    <property type="entry name" value="HAD superfamily/HAD-like"/>
    <property type="match status" value="1"/>
</dbReference>
<dbReference type="PRINTS" id="PR00413">
    <property type="entry name" value="HADHALOGNASE"/>
</dbReference>
<dbReference type="Proteomes" id="UP000193642">
    <property type="component" value="Unassembled WGS sequence"/>
</dbReference>
<keyword evidence="1" id="KW-0007">Acetylation</keyword>
<dbReference type="PANTHER" id="PTHR47829">
    <property type="entry name" value="HYDROLASE, PUTATIVE (AFU_ORTHOLOGUE AFUA_1G12880)-RELATED"/>
    <property type="match status" value="1"/>
</dbReference>
<dbReference type="STRING" id="329046.A0A1Y2CBZ0"/>
<dbReference type="Gene3D" id="1.10.150.240">
    <property type="entry name" value="Putative phosphatase, domain 2"/>
    <property type="match status" value="1"/>
</dbReference>
<dbReference type="CDD" id="cd02603">
    <property type="entry name" value="HAD_sEH-N_like"/>
    <property type="match status" value="1"/>
</dbReference>
<gene>
    <name evidence="2" type="ORF">BCR33DRAFT_697641</name>
</gene>
<evidence type="ECO:0000256" key="1">
    <source>
        <dbReference type="ARBA" id="ARBA00022990"/>
    </source>
</evidence>
<dbReference type="InterPro" id="IPR036412">
    <property type="entry name" value="HAD-like_sf"/>
</dbReference>
<dbReference type="Pfam" id="PF00702">
    <property type="entry name" value="Hydrolase"/>
    <property type="match status" value="1"/>
</dbReference>
<dbReference type="SFLD" id="SFLDS00003">
    <property type="entry name" value="Haloacid_Dehalogenase"/>
    <property type="match status" value="1"/>
</dbReference>
<dbReference type="InterPro" id="IPR006439">
    <property type="entry name" value="HAD-SF_hydro_IA"/>
</dbReference>